<reference evidence="2" key="1">
    <citation type="journal article" date="2021" name="bioRxiv">
        <title>Whole Genome Assembly and Annotation of Northern Wild Rice, Zizania palustris L., Supports a Whole Genome Duplication in the Zizania Genus.</title>
        <authorList>
            <person name="Haas M."/>
            <person name="Kono T."/>
            <person name="Macchietto M."/>
            <person name="Millas R."/>
            <person name="McGilp L."/>
            <person name="Shao M."/>
            <person name="Duquette J."/>
            <person name="Hirsch C.N."/>
            <person name="Kimball J."/>
        </authorList>
    </citation>
    <scope>NUCLEOTIDE SEQUENCE</scope>
    <source>
        <tissue evidence="2">Fresh leaf tissue</tissue>
    </source>
</reference>
<gene>
    <name evidence="2" type="ORF">GUJ93_ZPchr0004g39254</name>
</gene>
<dbReference type="EMBL" id="JAAALK010000285">
    <property type="protein sequence ID" value="KAG8064551.1"/>
    <property type="molecule type" value="Genomic_DNA"/>
</dbReference>
<comment type="caution">
    <text evidence="2">The sequence shown here is derived from an EMBL/GenBank/DDBJ whole genome shotgun (WGS) entry which is preliminary data.</text>
</comment>
<dbReference type="Proteomes" id="UP000729402">
    <property type="component" value="Unassembled WGS sequence"/>
</dbReference>
<name>A0A8J5SZA4_ZIZPA</name>
<protein>
    <submittedName>
        <fullName evidence="2">Uncharacterized protein</fullName>
    </submittedName>
</protein>
<feature type="region of interest" description="Disordered" evidence="1">
    <location>
        <begin position="1"/>
        <end position="96"/>
    </location>
</feature>
<organism evidence="2 3">
    <name type="scientific">Zizania palustris</name>
    <name type="common">Northern wild rice</name>
    <dbReference type="NCBI Taxonomy" id="103762"/>
    <lineage>
        <taxon>Eukaryota</taxon>
        <taxon>Viridiplantae</taxon>
        <taxon>Streptophyta</taxon>
        <taxon>Embryophyta</taxon>
        <taxon>Tracheophyta</taxon>
        <taxon>Spermatophyta</taxon>
        <taxon>Magnoliopsida</taxon>
        <taxon>Liliopsida</taxon>
        <taxon>Poales</taxon>
        <taxon>Poaceae</taxon>
        <taxon>BOP clade</taxon>
        <taxon>Oryzoideae</taxon>
        <taxon>Oryzeae</taxon>
        <taxon>Zizaniinae</taxon>
        <taxon>Zizania</taxon>
    </lineage>
</organism>
<keyword evidence="3" id="KW-1185">Reference proteome</keyword>
<evidence type="ECO:0000313" key="2">
    <source>
        <dbReference type="EMBL" id="KAG8064551.1"/>
    </source>
</evidence>
<sequence length="96" mass="10383">MTARRRKKNAYAQFKNFQRRLIKSTAPHRPTPTALSTQDHYRPPVRRPLAGRKNLSRSPVAPVSGGHRVGSSNAAISPPVFAGQSESADGTGGEGY</sequence>
<proteinExistence type="predicted"/>
<reference evidence="2" key="2">
    <citation type="submission" date="2021-02" db="EMBL/GenBank/DDBJ databases">
        <authorList>
            <person name="Kimball J.A."/>
            <person name="Haas M.W."/>
            <person name="Macchietto M."/>
            <person name="Kono T."/>
            <person name="Duquette J."/>
            <person name="Shao M."/>
        </authorList>
    </citation>
    <scope>NUCLEOTIDE SEQUENCE</scope>
    <source>
        <tissue evidence="2">Fresh leaf tissue</tissue>
    </source>
</reference>
<evidence type="ECO:0000256" key="1">
    <source>
        <dbReference type="SAM" id="MobiDB-lite"/>
    </source>
</evidence>
<dbReference type="AlphaFoldDB" id="A0A8J5SZA4"/>
<evidence type="ECO:0000313" key="3">
    <source>
        <dbReference type="Proteomes" id="UP000729402"/>
    </source>
</evidence>
<accession>A0A8J5SZA4</accession>